<proteinExistence type="predicted"/>
<organism evidence="2 3">
    <name type="scientific">Bordetella flabilis</name>
    <dbReference type="NCBI Taxonomy" id="463014"/>
    <lineage>
        <taxon>Bacteria</taxon>
        <taxon>Pseudomonadati</taxon>
        <taxon>Pseudomonadota</taxon>
        <taxon>Betaproteobacteria</taxon>
        <taxon>Burkholderiales</taxon>
        <taxon>Alcaligenaceae</taxon>
        <taxon>Bordetella</taxon>
    </lineage>
</organism>
<evidence type="ECO:0000313" key="2">
    <source>
        <dbReference type="EMBL" id="ANN78261.1"/>
    </source>
</evidence>
<dbReference type="Proteomes" id="UP000091926">
    <property type="component" value="Chromosome"/>
</dbReference>
<dbReference type="EMBL" id="CP016172">
    <property type="protein sequence ID" value="ANN78261.1"/>
    <property type="molecule type" value="Genomic_DNA"/>
</dbReference>
<keyword evidence="3" id="KW-1185">Reference proteome</keyword>
<evidence type="ECO:0000313" key="3">
    <source>
        <dbReference type="Proteomes" id="UP000091926"/>
    </source>
</evidence>
<keyword evidence="2" id="KW-0969">Cilium</keyword>
<dbReference type="STRING" id="463014.BAU07_15155"/>
<gene>
    <name evidence="2" type="ORF">BAU07_15155</name>
</gene>
<dbReference type="PANTHER" id="PTHR37166">
    <property type="entry name" value="PROTEIN FLAG"/>
    <property type="match status" value="1"/>
</dbReference>
<dbReference type="InterPro" id="IPR035924">
    <property type="entry name" value="FlaG-like_sf"/>
</dbReference>
<reference evidence="2 3" key="1">
    <citation type="submission" date="2016-06" db="EMBL/GenBank/DDBJ databases">
        <title>Complete genome sequences of Bordetella bronchialis and Bordetella flabilis.</title>
        <authorList>
            <person name="LiPuma J.J."/>
            <person name="Spilker T."/>
        </authorList>
    </citation>
    <scope>NUCLEOTIDE SEQUENCE [LARGE SCALE GENOMIC DNA]</scope>
    <source>
        <strain evidence="2 3">AU10664</strain>
    </source>
</reference>
<keyword evidence="2" id="KW-0966">Cell projection</keyword>
<evidence type="ECO:0000256" key="1">
    <source>
        <dbReference type="SAM" id="MobiDB-lite"/>
    </source>
</evidence>
<dbReference type="SUPFAM" id="SSF160214">
    <property type="entry name" value="FlaG-like"/>
    <property type="match status" value="1"/>
</dbReference>
<protein>
    <submittedName>
        <fullName evidence="2">Flagellar protein</fullName>
    </submittedName>
</protein>
<name>A0A193GFP1_9BORD</name>
<accession>A0A193GFP1</accession>
<sequence length="131" mass="13628">MAVSPIAPAALPVQPFEVNPAPVPDAAVLVTPTGDAQRGAGAHGAGADGSSQQSTPGQELPLERALKKINEQMEAWSTQMQFDIDPDTQRVVISIKDTKSGDVIRTIPSETVLNIAKMITKLQGGGVETSA</sequence>
<dbReference type="InterPro" id="IPR005186">
    <property type="entry name" value="FlaG"/>
</dbReference>
<dbReference type="RefSeq" id="WP_066659243.1">
    <property type="nucleotide sequence ID" value="NZ_CBCSCL010000009.1"/>
</dbReference>
<dbReference type="AlphaFoldDB" id="A0A193GFP1"/>
<dbReference type="Gene3D" id="3.30.160.170">
    <property type="entry name" value="FlaG-like"/>
    <property type="match status" value="1"/>
</dbReference>
<feature type="region of interest" description="Disordered" evidence="1">
    <location>
        <begin position="26"/>
        <end position="59"/>
    </location>
</feature>
<dbReference type="KEGG" id="bfz:BAU07_15155"/>
<dbReference type="PANTHER" id="PTHR37166:SF1">
    <property type="entry name" value="PROTEIN FLAG"/>
    <property type="match status" value="1"/>
</dbReference>
<keyword evidence="2" id="KW-0282">Flagellum</keyword>
<dbReference type="Pfam" id="PF03646">
    <property type="entry name" value="FlaG"/>
    <property type="match status" value="1"/>
</dbReference>
<dbReference type="OrthoDB" id="5516677at2"/>